<keyword evidence="2" id="KW-1185">Reference proteome</keyword>
<dbReference type="PANTHER" id="PTHR30438">
    <property type="entry name" value="36 KDA ANTIGEN-RELATED"/>
    <property type="match status" value="1"/>
</dbReference>
<dbReference type="Gene3D" id="2.40.30.170">
    <property type="match status" value="1"/>
</dbReference>
<evidence type="ECO:0000313" key="2">
    <source>
        <dbReference type="Proteomes" id="UP001562065"/>
    </source>
</evidence>
<dbReference type="Gene3D" id="2.40.50.100">
    <property type="match status" value="1"/>
</dbReference>
<organism evidence="1 2">
    <name type="scientific">Isoalcanivorax beigongshangi</name>
    <dbReference type="NCBI Taxonomy" id="3238810"/>
    <lineage>
        <taxon>Bacteria</taxon>
        <taxon>Pseudomonadati</taxon>
        <taxon>Pseudomonadota</taxon>
        <taxon>Gammaproteobacteria</taxon>
        <taxon>Oceanospirillales</taxon>
        <taxon>Alcanivoracaceae</taxon>
        <taxon>Isoalcanivorax</taxon>
    </lineage>
</organism>
<dbReference type="RefSeq" id="WP_369454259.1">
    <property type="nucleotide sequence ID" value="NZ_JBGCUO010000001.1"/>
</dbReference>
<evidence type="ECO:0000313" key="1">
    <source>
        <dbReference type="EMBL" id="MEY1661021.1"/>
    </source>
</evidence>
<dbReference type="Proteomes" id="UP001562065">
    <property type="component" value="Unassembled WGS sequence"/>
</dbReference>
<comment type="caution">
    <text evidence="1">The sequence shown here is derived from an EMBL/GenBank/DDBJ whole genome shotgun (WGS) entry which is preliminary data.</text>
</comment>
<reference evidence="1 2" key="1">
    <citation type="submission" date="2024-07" db="EMBL/GenBank/DDBJ databases">
        <authorList>
            <person name="Ren Q."/>
        </authorList>
    </citation>
    <scope>NUCLEOTIDE SEQUENCE [LARGE SCALE GENOMIC DNA]</scope>
    <source>
        <strain evidence="1 2">REN37</strain>
    </source>
</reference>
<gene>
    <name evidence="1" type="ORF">AB5I84_02540</name>
</gene>
<proteinExistence type="predicted"/>
<name>A0ABV4AH05_9GAMM</name>
<protein>
    <submittedName>
        <fullName evidence="1">HlyD family secretion protein</fullName>
    </submittedName>
</protein>
<dbReference type="SUPFAM" id="SSF111369">
    <property type="entry name" value="HlyD-like secretion proteins"/>
    <property type="match status" value="1"/>
</dbReference>
<dbReference type="EMBL" id="JBGCUO010000001">
    <property type="protein sequence ID" value="MEY1661021.1"/>
    <property type="molecule type" value="Genomic_DNA"/>
</dbReference>
<accession>A0ABV4AH05</accession>
<dbReference type="PANTHER" id="PTHR30438:SF1">
    <property type="entry name" value="36 KDA ANTIGEN"/>
    <property type="match status" value="1"/>
</dbReference>
<sequence>MSARNFKVAAALLVIAAILVALWWSYRPGPVRLQGQVEAQQYLVSSKVPGRLGEVHVRRGDTVEAGAELFRIDSPELEAKLVQVDAIDRIAQSLVQALEGGTRDERVAATRSEWEKAQSARELAAKSWERVRALADEGLVSGQSRDETWTLYQVALRTEETAHEIHKLALAGARDEARDASHASQQATDSLREEVRNLLDDTRIKAHRGGVVSDVLLQPGELVPQGFPVVMLVDYRDAWALFNVREDLLSAFPEGRELTLQVPALKASVPFVVSHVSAMGDYATWRATAPGQDFDLRTFEVELRPREQVEGLRPGMSVVLDLAP</sequence>